<dbReference type="InterPro" id="IPR051222">
    <property type="entry name" value="PPR/CCM1_RNA-binding"/>
</dbReference>
<dbReference type="OrthoDB" id="185373at2759"/>
<dbReference type="Pfam" id="PF13812">
    <property type="entry name" value="PPR_3"/>
    <property type="match status" value="1"/>
</dbReference>
<evidence type="ECO:0008006" key="6">
    <source>
        <dbReference type="Google" id="ProtNLM"/>
    </source>
</evidence>
<feature type="repeat" description="PPR" evidence="2">
    <location>
        <begin position="739"/>
        <end position="774"/>
    </location>
</feature>
<feature type="region of interest" description="Disordered" evidence="3">
    <location>
        <begin position="558"/>
        <end position="578"/>
    </location>
</feature>
<reference evidence="4 5" key="1">
    <citation type="submission" date="2016-07" db="EMBL/GenBank/DDBJ databases">
        <title>Pervasive Adenine N6-methylation of Active Genes in Fungi.</title>
        <authorList>
            <consortium name="DOE Joint Genome Institute"/>
            <person name="Mondo S.J."/>
            <person name="Dannebaum R.O."/>
            <person name="Kuo R.C."/>
            <person name="Labutti K."/>
            <person name="Haridas S."/>
            <person name="Kuo A."/>
            <person name="Salamov A."/>
            <person name="Ahrendt S.R."/>
            <person name="Lipzen A."/>
            <person name="Sullivan W."/>
            <person name="Andreopoulos W.B."/>
            <person name="Clum A."/>
            <person name="Lindquist E."/>
            <person name="Daum C."/>
            <person name="Ramamoorthy G.K."/>
            <person name="Gryganskyi A."/>
            <person name="Culley D."/>
            <person name="Magnuson J.K."/>
            <person name="James T.Y."/>
            <person name="O'Malley M.A."/>
            <person name="Stajich J.E."/>
            <person name="Spatafora J.W."/>
            <person name="Visel A."/>
            <person name="Grigoriev I.V."/>
        </authorList>
    </citation>
    <scope>NUCLEOTIDE SEQUENCE [LARGE SCALE GENOMIC DNA]</scope>
    <source>
        <strain evidence="4 5">NRRL 3301</strain>
    </source>
</reference>
<dbReference type="Gene3D" id="1.25.40.10">
    <property type="entry name" value="Tetratricopeptide repeat domain"/>
    <property type="match status" value="2"/>
</dbReference>
<accession>A0A1X2GLQ1</accession>
<organism evidence="4 5">
    <name type="scientific">Hesseltinella vesiculosa</name>
    <dbReference type="NCBI Taxonomy" id="101127"/>
    <lineage>
        <taxon>Eukaryota</taxon>
        <taxon>Fungi</taxon>
        <taxon>Fungi incertae sedis</taxon>
        <taxon>Mucoromycota</taxon>
        <taxon>Mucoromycotina</taxon>
        <taxon>Mucoromycetes</taxon>
        <taxon>Mucorales</taxon>
        <taxon>Cunninghamellaceae</taxon>
        <taxon>Hesseltinella</taxon>
    </lineage>
</organism>
<proteinExistence type="predicted"/>
<keyword evidence="1" id="KW-0677">Repeat</keyword>
<dbReference type="Pfam" id="PF01535">
    <property type="entry name" value="PPR"/>
    <property type="match status" value="1"/>
</dbReference>
<evidence type="ECO:0000256" key="3">
    <source>
        <dbReference type="SAM" id="MobiDB-lite"/>
    </source>
</evidence>
<evidence type="ECO:0000256" key="2">
    <source>
        <dbReference type="PROSITE-ProRule" id="PRU00708"/>
    </source>
</evidence>
<protein>
    <recommendedName>
        <fullName evidence="6">Pentacotripeptide-repeat region of PRORP domain-containing protein</fullName>
    </recommendedName>
</protein>
<evidence type="ECO:0000313" key="5">
    <source>
        <dbReference type="Proteomes" id="UP000242146"/>
    </source>
</evidence>
<dbReference type="AlphaFoldDB" id="A0A1X2GLQ1"/>
<sequence length="859" mass="98013">MSFTWLAQRGLVRSWQSHRILCRACYLITQHPSAKSKVLPPRSSSMPLPSVMSYSSALDAKRSPALIKLREELKHPPASPVTSRNAAVRRFEQRSFIKRRRIYRKNLSTVYEVIRKDLAQWRQLSSQDLLAIFDRLQPTLAIDHTTRLTSRNAQHVLEDLQHHTPLLFTSQHAKHLVTSYKENRQYTEAIELIAWCQQQSHVAVEDDLLELGVAVATKQHSTIPLARQWWDRMACKTDRATGYVLQGLVLKGDHEHAARWWQQHAKSTALGSSSQGSHAPTTSPMAFVSDGLEWMLQEAVAKLDFSEALYSYELQCGFFVNHQPALQDQQIIQPFGSLSNFLKRAMAEEGTAKTLKVLFDVATELGHNTGKAMIGHRLFQLFMADKNVRRSVNFFMDHQDLIGNKTLLLQLLDSTCRAKYATDAYRLYQEVCQRYPEALDLRRYSRVMQVLLRARMPDLADQVYKDATTNQVMTTHQSRENVLAFFYTVYALCSQTGNIALFETTAAMQRAAGFPILSHRSLTCLMSAFLRSGKIKEAKAVFDHLAFSTSSSDMVSKLPSAAKRSRSPPPRENTGHLDWLDEQGDVDLDPRQEQVTDGVDVVDFNVLIRGIIMEHGSQQETQERVLAVLRHMSMVGVASDKATLRTLMDVYAQDSMDGVMEDELSDQLLGDPSATTHDHVWLNNLKLTRLIYGGINTSPRSRQPQSIEKNVFQAARIFLSNSRRQLFPSLQADTFIQANIMTYTLLIEALSRHPRHHAIQRQVFAHMRENGKLPTMDLYQLMIRSNLYRGRFQDAKDTMALLCQDYHLATPPPAIHAHYLSYLIELNKSAYAKNWVEQMRLNEMDLKHPPLTRILSKLD</sequence>
<dbReference type="InterPro" id="IPR011990">
    <property type="entry name" value="TPR-like_helical_dom_sf"/>
</dbReference>
<dbReference type="PANTHER" id="PTHR47942:SF63">
    <property type="entry name" value="PENTATRICOPEPTIDE REPEAT-CONTAINING PROTEIN"/>
    <property type="match status" value="1"/>
</dbReference>
<gene>
    <name evidence="4" type="ORF">DM01DRAFT_1382231</name>
</gene>
<comment type="caution">
    <text evidence="4">The sequence shown here is derived from an EMBL/GenBank/DDBJ whole genome shotgun (WGS) entry which is preliminary data.</text>
</comment>
<evidence type="ECO:0000256" key="1">
    <source>
        <dbReference type="ARBA" id="ARBA00022737"/>
    </source>
</evidence>
<dbReference type="EMBL" id="MCGT01000009">
    <property type="protein sequence ID" value="ORX56795.1"/>
    <property type="molecule type" value="Genomic_DNA"/>
</dbReference>
<evidence type="ECO:0000313" key="4">
    <source>
        <dbReference type="EMBL" id="ORX56795.1"/>
    </source>
</evidence>
<dbReference type="PROSITE" id="PS51375">
    <property type="entry name" value="PPR"/>
    <property type="match status" value="1"/>
</dbReference>
<dbReference type="STRING" id="101127.A0A1X2GLQ1"/>
<keyword evidence="5" id="KW-1185">Reference proteome</keyword>
<name>A0A1X2GLQ1_9FUNG</name>
<dbReference type="Proteomes" id="UP000242146">
    <property type="component" value="Unassembled WGS sequence"/>
</dbReference>
<dbReference type="InterPro" id="IPR002885">
    <property type="entry name" value="PPR_rpt"/>
</dbReference>
<dbReference type="PANTHER" id="PTHR47942">
    <property type="entry name" value="TETRATRICOPEPTIDE REPEAT (TPR)-LIKE SUPERFAMILY PROTEIN-RELATED"/>
    <property type="match status" value="1"/>
</dbReference>